<evidence type="ECO:0000313" key="2">
    <source>
        <dbReference type="Proteomes" id="UP000887578"/>
    </source>
</evidence>
<proteinExistence type="predicted"/>
<feature type="domain" description="PEP5/VPS11 N-terminal" evidence="1">
    <location>
        <begin position="8"/>
        <end position="139"/>
    </location>
</feature>
<evidence type="ECO:0000313" key="3">
    <source>
        <dbReference type="WBParaSite" id="PDA_v2.g23827.t1"/>
    </source>
</evidence>
<dbReference type="Proteomes" id="UP000887578">
    <property type="component" value="Unplaced"/>
</dbReference>
<dbReference type="Pfam" id="PF23341">
    <property type="entry name" value="PEP5_VPS11_N"/>
    <property type="match status" value="1"/>
</dbReference>
<sequence length="211" mass="23550">MSVAELGWRRFQFFDKANVNDPKDSSKKFYGFKGLAIKCWRSSIRQPFVIFGEEKGVVFKLSPNLDIDFWKAYGRELVDLSLADEGNRFIIATLGADDVGNSSVLKVWDLNQWEKQSPICKISTKVTQNRKGATSTAVRIAIIPSCEITSEKSLKWKVLRDGPTTLGDGCLLGLHVTKADNNKTVVFVVCESAVLSFLNQIVGILMKELIN</sequence>
<name>A0A914PYB2_9BILA</name>
<accession>A0A914PYB2</accession>
<dbReference type="WBParaSite" id="PDA_v2.g23827.t1">
    <property type="protein sequence ID" value="PDA_v2.g23827.t1"/>
    <property type="gene ID" value="PDA_v2.g23827"/>
</dbReference>
<keyword evidence="2" id="KW-1185">Reference proteome</keyword>
<protein>
    <recommendedName>
        <fullName evidence="1">PEP5/VPS11 N-terminal domain-containing protein</fullName>
    </recommendedName>
</protein>
<evidence type="ECO:0000259" key="1">
    <source>
        <dbReference type="Pfam" id="PF23341"/>
    </source>
</evidence>
<reference evidence="3" key="1">
    <citation type="submission" date="2022-11" db="UniProtKB">
        <authorList>
            <consortium name="WormBaseParasite"/>
        </authorList>
    </citation>
    <scope>IDENTIFICATION</scope>
</reference>
<dbReference type="AlphaFoldDB" id="A0A914PYB2"/>
<dbReference type="InterPro" id="IPR057307">
    <property type="entry name" value="PEP5_VPS11_N"/>
</dbReference>
<organism evidence="2 3">
    <name type="scientific">Panagrolaimus davidi</name>
    <dbReference type="NCBI Taxonomy" id="227884"/>
    <lineage>
        <taxon>Eukaryota</taxon>
        <taxon>Metazoa</taxon>
        <taxon>Ecdysozoa</taxon>
        <taxon>Nematoda</taxon>
        <taxon>Chromadorea</taxon>
        <taxon>Rhabditida</taxon>
        <taxon>Tylenchina</taxon>
        <taxon>Panagrolaimomorpha</taxon>
        <taxon>Panagrolaimoidea</taxon>
        <taxon>Panagrolaimidae</taxon>
        <taxon>Panagrolaimus</taxon>
    </lineage>
</organism>